<reference evidence="1" key="1">
    <citation type="journal article" date="2014" name="Front. Microbiol.">
        <title>High frequency of phylogenetically diverse reductive dehalogenase-homologous genes in deep subseafloor sedimentary metagenomes.</title>
        <authorList>
            <person name="Kawai M."/>
            <person name="Futagami T."/>
            <person name="Toyoda A."/>
            <person name="Takaki Y."/>
            <person name="Nishi S."/>
            <person name="Hori S."/>
            <person name="Arai W."/>
            <person name="Tsubouchi T."/>
            <person name="Morono Y."/>
            <person name="Uchiyama I."/>
            <person name="Ito T."/>
            <person name="Fujiyama A."/>
            <person name="Inagaki F."/>
            <person name="Takami H."/>
        </authorList>
    </citation>
    <scope>NUCLEOTIDE SEQUENCE</scope>
    <source>
        <strain evidence="1">Expedition CK06-06</strain>
    </source>
</reference>
<protein>
    <submittedName>
        <fullName evidence="1">Uncharacterized protein</fullName>
    </submittedName>
</protein>
<name>X1DT22_9ZZZZ</name>
<dbReference type="EMBL" id="BART01020055">
    <property type="protein sequence ID" value="GAG99541.1"/>
    <property type="molecule type" value="Genomic_DNA"/>
</dbReference>
<sequence>MNEVKLSPVLELLRLTWWGVHENPTMWSWARLNRCMHDALHLTIEAGLEFGLDDFAYISKKFRWGYWAGDGEGFYCHAVIENNMSAIKAYEYHSNRKSFIVNDVLQWWRCSNTSRNRGRLAIGSTFTWQGERVTVTSFDDKNSKVIACSYKQRQL</sequence>
<organism evidence="1">
    <name type="scientific">marine sediment metagenome</name>
    <dbReference type="NCBI Taxonomy" id="412755"/>
    <lineage>
        <taxon>unclassified sequences</taxon>
        <taxon>metagenomes</taxon>
        <taxon>ecological metagenomes</taxon>
    </lineage>
</organism>
<gene>
    <name evidence="1" type="ORF">S01H4_37347</name>
</gene>
<feature type="non-terminal residue" evidence="1">
    <location>
        <position position="155"/>
    </location>
</feature>
<dbReference type="AlphaFoldDB" id="X1DT22"/>
<comment type="caution">
    <text evidence="1">The sequence shown here is derived from an EMBL/GenBank/DDBJ whole genome shotgun (WGS) entry which is preliminary data.</text>
</comment>
<proteinExistence type="predicted"/>
<evidence type="ECO:0000313" key="1">
    <source>
        <dbReference type="EMBL" id="GAG99541.1"/>
    </source>
</evidence>
<accession>X1DT22</accession>